<evidence type="ECO:0000256" key="3">
    <source>
        <dbReference type="ARBA" id="ARBA00022801"/>
    </source>
</evidence>
<evidence type="ECO:0000313" key="6">
    <source>
        <dbReference type="Proteomes" id="UP000230935"/>
    </source>
</evidence>
<protein>
    <recommendedName>
        <fullName evidence="4">DNA mismatch repair MutH/Type II restriction enzyme Sau3AI domain-containing protein</fullName>
    </recommendedName>
</protein>
<dbReference type="EMBL" id="PEZZ01000050">
    <property type="protein sequence ID" value="PIS04557.1"/>
    <property type="molecule type" value="Genomic_DNA"/>
</dbReference>
<dbReference type="AlphaFoldDB" id="A0A2H0VZP8"/>
<organism evidence="5 6">
    <name type="scientific">Candidatus Buchananbacteria bacterium CG10_big_fil_rev_8_21_14_0_10_42_9</name>
    <dbReference type="NCBI Taxonomy" id="1974526"/>
    <lineage>
        <taxon>Bacteria</taxon>
        <taxon>Candidatus Buchananiibacteriota</taxon>
    </lineage>
</organism>
<dbReference type="Gene3D" id="3.40.600.10">
    <property type="entry name" value="DNA mismatch repair MutH/Restriction endonuclease, type II"/>
    <property type="match status" value="1"/>
</dbReference>
<evidence type="ECO:0000256" key="1">
    <source>
        <dbReference type="ARBA" id="ARBA00022722"/>
    </source>
</evidence>
<evidence type="ECO:0000259" key="4">
    <source>
        <dbReference type="SMART" id="SM00927"/>
    </source>
</evidence>
<proteinExistence type="predicted"/>
<dbReference type="InterPro" id="IPR011335">
    <property type="entry name" value="Restrct_endonuc-II-like"/>
</dbReference>
<keyword evidence="3" id="KW-0378">Hydrolase</keyword>
<dbReference type="GO" id="GO:0003677">
    <property type="term" value="F:DNA binding"/>
    <property type="evidence" value="ECO:0007669"/>
    <property type="project" value="InterPro"/>
</dbReference>
<sequence length="203" mass="23018">MTKKEALAKLRKLIGKNLRELAEQYNVTVFKNGKPNKGWAGHTLEIYLGLGLNSVQAPNGEYWELKSFPFKYAADCKTLKPKETFAITMINSEQVASTDFYDSHLWAKLKSLILCGRLFVDKEESSSKLLSVDSLDFEDDKKLIKIIEEDYNIVRNTIINKGFDHLTGKMGTFIQPRTKGPGHGSTSRAFYARTSFIKEVLDL</sequence>
<dbReference type="Proteomes" id="UP000230935">
    <property type="component" value="Unassembled WGS sequence"/>
</dbReference>
<reference evidence="6" key="1">
    <citation type="submission" date="2017-09" db="EMBL/GenBank/DDBJ databases">
        <title>Depth-based differentiation of microbial function through sediment-hosted aquifers and enrichment of novel symbionts in the deep terrestrial subsurface.</title>
        <authorList>
            <person name="Probst A.J."/>
            <person name="Ladd B."/>
            <person name="Jarett J.K."/>
            <person name="Geller-Mcgrath D.E."/>
            <person name="Sieber C.M.K."/>
            <person name="Emerson J.B."/>
            <person name="Anantharaman K."/>
            <person name="Thomas B.C."/>
            <person name="Malmstrom R."/>
            <person name="Stieglmeier M."/>
            <person name="Klingl A."/>
            <person name="Woyke T."/>
            <person name="Ryan C.M."/>
            <person name="Banfield J.F."/>
        </authorList>
    </citation>
    <scope>NUCLEOTIDE SEQUENCE [LARGE SCALE GENOMIC DNA]</scope>
</reference>
<dbReference type="SUPFAM" id="SSF52980">
    <property type="entry name" value="Restriction endonuclease-like"/>
    <property type="match status" value="1"/>
</dbReference>
<keyword evidence="1" id="KW-0540">Nuclease</keyword>
<dbReference type="InterPro" id="IPR011337">
    <property type="entry name" value="DNA_rep_MutH/RE_typeII_Sau3AI"/>
</dbReference>
<comment type="caution">
    <text evidence="5">The sequence shown here is derived from an EMBL/GenBank/DDBJ whole genome shotgun (WGS) entry which is preliminary data.</text>
</comment>
<feature type="domain" description="DNA mismatch repair MutH/Type II restriction enzyme Sau3AI" evidence="4">
    <location>
        <begin position="50"/>
        <end position="150"/>
    </location>
</feature>
<dbReference type="Pfam" id="PF02976">
    <property type="entry name" value="MutH"/>
    <property type="match status" value="1"/>
</dbReference>
<dbReference type="SMART" id="SM00927">
    <property type="entry name" value="MutH"/>
    <property type="match status" value="1"/>
</dbReference>
<accession>A0A2H0VZP8</accession>
<dbReference type="GO" id="GO:0016787">
    <property type="term" value="F:hydrolase activity"/>
    <property type="evidence" value="ECO:0007669"/>
    <property type="project" value="UniProtKB-KW"/>
</dbReference>
<dbReference type="InterPro" id="IPR037057">
    <property type="entry name" value="DNA_rep_MutH/T2_RE_sf"/>
</dbReference>
<evidence type="ECO:0000256" key="2">
    <source>
        <dbReference type="ARBA" id="ARBA00022759"/>
    </source>
</evidence>
<evidence type="ECO:0000313" key="5">
    <source>
        <dbReference type="EMBL" id="PIS04557.1"/>
    </source>
</evidence>
<dbReference type="GO" id="GO:0004519">
    <property type="term" value="F:endonuclease activity"/>
    <property type="evidence" value="ECO:0007669"/>
    <property type="project" value="UniProtKB-KW"/>
</dbReference>
<name>A0A2H0VZP8_9BACT</name>
<gene>
    <name evidence="5" type="ORF">COT81_05875</name>
</gene>
<keyword evidence="2" id="KW-0255">Endonuclease</keyword>